<keyword evidence="4 7" id="KW-0812">Transmembrane</keyword>
<evidence type="ECO:0000256" key="2">
    <source>
        <dbReference type="ARBA" id="ARBA00022448"/>
    </source>
</evidence>
<proteinExistence type="predicted"/>
<organism evidence="9 10">
    <name type="scientific">Lactobacillus xylocopicola</name>
    <dbReference type="NCBI Taxonomy" id="2976676"/>
    <lineage>
        <taxon>Bacteria</taxon>
        <taxon>Bacillati</taxon>
        <taxon>Bacillota</taxon>
        <taxon>Bacilli</taxon>
        <taxon>Lactobacillales</taxon>
        <taxon>Lactobacillaceae</taxon>
        <taxon>Lactobacillus</taxon>
    </lineage>
</organism>
<keyword evidence="10" id="KW-1185">Reference proteome</keyword>
<feature type="transmembrane region" description="Helical" evidence="7">
    <location>
        <begin position="150"/>
        <end position="168"/>
    </location>
</feature>
<dbReference type="SUPFAM" id="SSF103473">
    <property type="entry name" value="MFS general substrate transporter"/>
    <property type="match status" value="1"/>
</dbReference>
<keyword evidence="8" id="KW-0732">Signal</keyword>
<sequence length="178" mass="19495">MVTQVALTFLLSAAMAFLTHNYALALVLAGALSICDEFFNPADRAILKGTISNDAEMTGVISQVNMIDQVVSIAGTALSGVLLTLITSGQIILLCSGLSLLGLLLLLVAFRRVPTQNLHQESNQDSLSNYWQRVTSGYYYIKQNQFLNRYFWSSLLFSFATPAMMLILPRIAQKAGKP</sequence>
<keyword evidence="3" id="KW-1003">Cell membrane</keyword>
<keyword evidence="5 7" id="KW-1133">Transmembrane helix</keyword>
<dbReference type="EMBL" id="AP026803">
    <property type="protein sequence ID" value="BDR60987.1"/>
    <property type="molecule type" value="Genomic_DNA"/>
</dbReference>
<evidence type="ECO:0000256" key="3">
    <source>
        <dbReference type="ARBA" id="ARBA00022475"/>
    </source>
</evidence>
<evidence type="ECO:0000256" key="8">
    <source>
        <dbReference type="SAM" id="SignalP"/>
    </source>
</evidence>
<dbReference type="RefSeq" id="WP_317637226.1">
    <property type="nucleotide sequence ID" value="NZ_AP026803.1"/>
</dbReference>
<protein>
    <submittedName>
        <fullName evidence="9">Uncharacterized protein</fullName>
    </submittedName>
</protein>
<dbReference type="PANTHER" id="PTHR43266:SF9">
    <property type="entry name" value="PERMEASE, MAJOR FACILITATOR SUPERFAMILY-RELATED"/>
    <property type="match status" value="1"/>
</dbReference>
<gene>
    <name evidence="9" type="ORF">KIM322_12480</name>
</gene>
<evidence type="ECO:0000256" key="1">
    <source>
        <dbReference type="ARBA" id="ARBA00004651"/>
    </source>
</evidence>
<dbReference type="PANTHER" id="PTHR43266">
    <property type="entry name" value="MACROLIDE-EFFLUX PROTEIN"/>
    <property type="match status" value="1"/>
</dbReference>
<dbReference type="Pfam" id="PF07690">
    <property type="entry name" value="MFS_1"/>
    <property type="match status" value="1"/>
</dbReference>
<name>A0ABN6SP21_9LACO</name>
<evidence type="ECO:0000256" key="5">
    <source>
        <dbReference type="ARBA" id="ARBA00022989"/>
    </source>
</evidence>
<comment type="subcellular location">
    <subcellularLocation>
        <location evidence="1">Cell membrane</location>
        <topology evidence="1">Multi-pass membrane protein</topology>
    </subcellularLocation>
</comment>
<dbReference type="InterPro" id="IPR036259">
    <property type="entry name" value="MFS_trans_sf"/>
</dbReference>
<keyword evidence="6 7" id="KW-0472">Membrane</keyword>
<evidence type="ECO:0000256" key="6">
    <source>
        <dbReference type="ARBA" id="ARBA00023136"/>
    </source>
</evidence>
<evidence type="ECO:0000256" key="7">
    <source>
        <dbReference type="SAM" id="Phobius"/>
    </source>
</evidence>
<dbReference type="Proteomes" id="UP001321741">
    <property type="component" value="Chromosome"/>
</dbReference>
<accession>A0ABN6SP21</accession>
<dbReference type="InterPro" id="IPR011701">
    <property type="entry name" value="MFS"/>
</dbReference>
<dbReference type="Gene3D" id="1.20.1250.20">
    <property type="entry name" value="MFS general substrate transporter like domains"/>
    <property type="match status" value="1"/>
</dbReference>
<feature type="signal peptide" evidence="8">
    <location>
        <begin position="1"/>
        <end position="25"/>
    </location>
</feature>
<evidence type="ECO:0000313" key="9">
    <source>
        <dbReference type="EMBL" id="BDR60987.1"/>
    </source>
</evidence>
<evidence type="ECO:0000313" key="10">
    <source>
        <dbReference type="Proteomes" id="UP001321741"/>
    </source>
</evidence>
<keyword evidence="2" id="KW-0813">Transport</keyword>
<feature type="transmembrane region" description="Helical" evidence="7">
    <location>
        <begin position="91"/>
        <end position="110"/>
    </location>
</feature>
<feature type="chain" id="PRO_5046923580" evidence="8">
    <location>
        <begin position="26"/>
        <end position="178"/>
    </location>
</feature>
<evidence type="ECO:0000256" key="4">
    <source>
        <dbReference type="ARBA" id="ARBA00022692"/>
    </source>
</evidence>
<reference evidence="9 10" key="1">
    <citation type="journal article" date="2023" name="Microbiol. Spectr.">
        <title>Symbiosis of Carpenter Bees with Uncharacterized Lactic Acid Bacteria Showing NAD Auxotrophy.</title>
        <authorList>
            <person name="Kawasaki S."/>
            <person name="Ozawa K."/>
            <person name="Mori T."/>
            <person name="Yamamoto A."/>
            <person name="Ito M."/>
            <person name="Ohkuma M."/>
            <person name="Sakamoto M."/>
            <person name="Matsutani M."/>
        </authorList>
    </citation>
    <scope>NUCLEOTIDE SEQUENCE [LARGE SCALE GENOMIC DNA]</scope>
    <source>
        <strain evidence="9 10">Kim32-2</strain>
    </source>
</reference>